<evidence type="ECO:0000256" key="2">
    <source>
        <dbReference type="ARBA" id="ARBA00023002"/>
    </source>
</evidence>
<dbReference type="CDD" id="cd05233">
    <property type="entry name" value="SDR_c"/>
    <property type="match status" value="1"/>
</dbReference>
<name>A0A2W1P0L9_PAEXE</name>
<gene>
    <name evidence="3" type="ORF">CBW46_012745</name>
</gene>
<proteinExistence type="inferred from homology"/>
<keyword evidence="2" id="KW-0560">Oxidoreductase</keyword>
<dbReference type="Gene3D" id="3.40.50.720">
    <property type="entry name" value="NAD(P)-binding Rossmann-like Domain"/>
    <property type="match status" value="1"/>
</dbReference>
<dbReference type="Proteomes" id="UP000214746">
    <property type="component" value="Unassembled WGS sequence"/>
</dbReference>
<evidence type="ECO:0000313" key="4">
    <source>
        <dbReference type="Proteomes" id="UP000214746"/>
    </source>
</evidence>
<dbReference type="SUPFAM" id="SSF51735">
    <property type="entry name" value="NAD(P)-binding Rossmann-fold domains"/>
    <property type="match status" value="1"/>
</dbReference>
<dbReference type="GO" id="GO:0016491">
    <property type="term" value="F:oxidoreductase activity"/>
    <property type="evidence" value="ECO:0007669"/>
    <property type="project" value="UniProtKB-KW"/>
</dbReference>
<accession>A0A2W1P0L9</accession>
<dbReference type="PANTHER" id="PTHR43639:SF1">
    <property type="entry name" value="SHORT-CHAIN DEHYDROGENASE_REDUCTASE FAMILY PROTEIN"/>
    <property type="match status" value="1"/>
</dbReference>
<organism evidence="3 4">
    <name type="scientific">Paenibacillus xerothermodurans</name>
    <dbReference type="NCBI Taxonomy" id="1977292"/>
    <lineage>
        <taxon>Bacteria</taxon>
        <taxon>Bacillati</taxon>
        <taxon>Bacillota</taxon>
        <taxon>Bacilli</taxon>
        <taxon>Bacillales</taxon>
        <taxon>Paenibacillaceae</taxon>
        <taxon>Paenibacillus</taxon>
    </lineage>
</organism>
<dbReference type="EMBL" id="NHRJ02000006">
    <property type="protein sequence ID" value="PZE20628.1"/>
    <property type="molecule type" value="Genomic_DNA"/>
</dbReference>
<dbReference type="FunFam" id="3.40.50.720:FF:000084">
    <property type="entry name" value="Short-chain dehydrogenase reductase"/>
    <property type="match status" value="1"/>
</dbReference>
<comment type="caution">
    <text evidence="3">The sequence shown here is derived from an EMBL/GenBank/DDBJ whole genome shotgun (WGS) entry which is preliminary data.</text>
</comment>
<dbReference type="OrthoDB" id="9803333at2"/>
<dbReference type="PRINTS" id="PR00080">
    <property type="entry name" value="SDRFAMILY"/>
</dbReference>
<keyword evidence="4" id="KW-1185">Reference proteome</keyword>
<dbReference type="PANTHER" id="PTHR43639">
    <property type="entry name" value="OXIDOREDUCTASE, SHORT-CHAIN DEHYDROGENASE/REDUCTASE FAMILY (AFU_ORTHOLOGUE AFUA_5G02870)"/>
    <property type="match status" value="1"/>
</dbReference>
<evidence type="ECO:0000313" key="3">
    <source>
        <dbReference type="EMBL" id="PZE20628.1"/>
    </source>
</evidence>
<dbReference type="PRINTS" id="PR00081">
    <property type="entry name" value="GDHRDH"/>
</dbReference>
<reference evidence="3" key="1">
    <citation type="submission" date="2018-06" db="EMBL/GenBank/DDBJ databases">
        <title>Paenibacillus xerothermodurans sp. nov. an extremely dry heat resistant spore forming bacterium isolated from the soil of Cape Canaveral, Florida.</title>
        <authorList>
            <person name="Seuylemezian A."/>
            <person name="Kaur N."/>
            <person name="Patil P."/>
            <person name="Patil P."/>
            <person name="Mayilraj S."/>
            <person name="Vaishampayan P."/>
        </authorList>
    </citation>
    <scope>NUCLEOTIDE SEQUENCE [LARGE SCALE GENOMIC DNA]</scope>
    <source>
        <strain evidence="3">ATCC 27380</strain>
    </source>
</reference>
<dbReference type="RefSeq" id="WP_089200382.1">
    <property type="nucleotide sequence ID" value="NZ_NHRJ02000006.1"/>
</dbReference>
<sequence>MSRENRAKTAVVTGGSMGIGRGIALALAAEGYDLVIAHYQEPAEAAEVADRIQREYGRDCFVFQGDLGKHETPEKLLEFAAATLGDIHVLVNNAGLKGTTNILNIDPGYMDRIIATNFRAPILLMQLIAKHMITRGVKGSIVNITSSRAQRAYPGDVVYGGLKAALERAAQSIALDLAPYGIRVNCVAPGAIKVRDDEQHNVFYQALGPRIPLERPGTPEDIGNAVAWLVSDKSSYVTGIVVRVDGGLILPGMPERDSHAVWGAVPRRDRLQM</sequence>
<evidence type="ECO:0000256" key="1">
    <source>
        <dbReference type="ARBA" id="ARBA00006484"/>
    </source>
</evidence>
<dbReference type="Pfam" id="PF13561">
    <property type="entry name" value="adh_short_C2"/>
    <property type="match status" value="1"/>
</dbReference>
<dbReference type="InterPro" id="IPR002347">
    <property type="entry name" value="SDR_fam"/>
</dbReference>
<comment type="similarity">
    <text evidence="1">Belongs to the short-chain dehydrogenases/reductases (SDR) family.</text>
</comment>
<dbReference type="InterPro" id="IPR036291">
    <property type="entry name" value="NAD(P)-bd_dom_sf"/>
</dbReference>
<dbReference type="AlphaFoldDB" id="A0A2W1P0L9"/>
<protein>
    <submittedName>
        <fullName evidence="3">SDR family NAD(P)-dependent oxidoreductase</fullName>
    </submittedName>
</protein>
<dbReference type="GO" id="GO:0008206">
    <property type="term" value="P:bile acid metabolic process"/>
    <property type="evidence" value="ECO:0007669"/>
    <property type="project" value="UniProtKB-ARBA"/>
</dbReference>